<proteinExistence type="predicted"/>
<keyword evidence="2" id="KW-1185">Reference proteome</keyword>
<reference evidence="2" key="1">
    <citation type="journal article" date="2018" name="Gigascience">
        <title>Genome assembly of the Pink Ipe (Handroanthus impetiginosus, Bignoniaceae), a highly valued, ecologically keystone Neotropical timber forest tree.</title>
        <authorList>
            <person name="Silva-Junior O.B."/>
            <person name="Grattapaglia D."/>
            <person name="Novaes E."/>
            <person name="Collevatti R.G."/>
        </authorList>
    </citation>
    <scope>NUCLEOTIDE SEQUENCE [LARGE SCALE GENOMIC DNA]</scope>
    <source>
        <strain evidence="2">cv. UFG-1</strain>
    </source>
</reference>
<dbReference type="EMBL" id="NKXS01004727">
    <property type="protein sequence ID" value="PIN05555.1"/>
    <property type="molecule type" value="Genomic_DNA"/>
</dbReference>
<dbReference type="Proteomes" id="UP000231279">
    <property type="component" value="Unassembled WGS sequence"/>
</dbReference>
<comment type="caution">
    <text evidence="1">The sequence shown here is derived from an EMBL/GenBank/DDBJ whole genome shotgun (WGS) entry which is preliminary data.</text>
</comment>
<dbReference type="STRING" id="429701.A0A2G9GK21"/>
<dbReference type="AlphaFoldDB" id="A0A2G9GK21"/>
<name>A0A2G9GK21_9LAMI</name>
<evidence type="ECO:0000313" key="1">
    <source>
        <dbReference type="EMBL" id="PIN05555.1"/>
    </source>
</evidence>
<evidence type="ECO:0000313" key="2">
    <source>
        <dbReference type="Proteomes" id="UP000231279"/>
    </source>
</evidence>
<organism evidence="1 2">
    <name type="scientific">Handroanthus impetiginosus</name>
    <dbReference type="NCBI Taxonomy" id="429701"/>
    <lineage>
        <taxon>Eukaryota</taxon>
        <taxon>Viridiplantae</taxon>
        <taxon>Streptophyta</taxon>
        <taxon>Embryophyta</taxon>
        <taxon>Tracheophyta</taxon>
        <taxon>Spermatophyta</taxon>
        <taxon>Magnoliopsida</taxon>
        <taxon>eudicotyledons</taxon>
        <taxon>Gunneridae</taxon>
        <taxon>Pentapetalae</taxon>
        <taxon>asterids</taxon>
        <taxon>lamiids</taxon>
        <taxon>Lamiales</taxon>
        <taxon>Bignoniaceae</taxon>
        <taxon>Crescentiina</taxon>
        <taxon>Tabebuia alliance</taxon>
        <taxon>Handroanthus</taxon>
    </lineage>
</organism>
<gene>
    <name evidence="1" type="ORF">CDL12_21901</name>
</gene>
<protein>
    <submittedName>
        <fullName evidence="1">Uncharacterized protein</fullName>
    </submittedName>
</protein>
<sequence>MPKCVASGIKNAINMGIAVQAKWEYWEFIPHISLNIPCLFDFLKEQLDTLERCRELQEVQINNATANLVLFLIDPLIL</sequence>
<accession>A0A2G9GK21</accession>